<dbReference type="EMBL" id="LGIA01000156">
    <property type="protein sequence ID" value="KOH44685.1"/>
    <property type="molecule type" value="Genomic_DNA"/>
</dbReference>
<feature type="domain" description="HAMP" evidence="17">
    <location>
        <begin position="201"/>
        <end position="253"/>
    </location>
</feature>
<dbReference type="Pfam" id="PF00672">
    <property type="entry name" value="HAMP"/>
    <property type="match status" value="1"/>
</dbReference>
<evidence type="ECO:0000256" key="13">
    <source>
        <dbReference type="ARBA" id="ARBA00023012"/>
    </source>
</evidence>
<evidence type="ECO:0000256" key="14">
    <source>
        <dbReference type="ARBA" id="ARBA00023136"/>
    </source>
</evidence>
<comment type="subcellular location">
    <subcellularLocation>
        <location evidence="3">Cell membrane</location>
    </subcellularLocation>
    <subcellularLocation>
        <location evidence="2">Membrane</location>
        <topology evidence="2">Multi-pass membrane protein</topology>
    </subcellularLocation>
</comment>
<evidence type="ECO:0000256" key="3">
    <source>
        <dbReference type="ARBA" id="ARBA00004236"/>
    </source>
</evidence>
<gene>
    <name evidence="18" type="ORF">NC99_25230</name>
</gene>
<dbReference type="SMART" id="SM00388">
    <property type="entry name" value="HisKA"/>
    <property type="match status" value="1"/>
</dbReference>
<evidence type="ECO:0000256" key="10">
    <source>
        <dbReference type="ARBA" id="ARBA00022777"/>
    </source>
</evidence>
<dbReference type="GO" id="GO:0000156">
    <property type="term" value="F:phosphorelay response regulator activity"/>
    <property type="evidence" value="ECO:0007669"/>
    <property type="project" value="TreeGrafter"/>
</dbReference>
<dbReference type="InterPro" id="IPR004358">
    <property type="entry name" value="Sig_transdc_His_kin-like_C"/>
</dbReference>
<dbReference type="InterPro" id="IPR013767">
    <property type="entry name" value="PAS_fold"/>
</dbReference>
<keyword evidence="5" id="KW-1003">Cell membrane</keyword>
<feature type="transmembrane region" description="Helical" evidence="15">
    <location>
        <begin position="12"/>
        <end position="33"/>
    </location>
</feature>
<keyword evidence="9" id="KW-0547">Nucleotide-binding</keyword>
<dbReference type="InterPro" id="IPR003660">
    <property type="entry name" value="HAMP_dom"/>
</dbReference>
<keyword evidence="11" id="KW-0067">ATP-binding</keyword>
<evidence type="ECO:0000313" key="18">
    <source>
        <dbReference type="EMBL" id="KOH44685.1"/>
    </source>
</evidence>
<dbReference type="PATRIC" id="fig|1409788.3.peg.2601"/>
<evidence type="ECO:0000256" key="8">
    <source>
        <dbReference type="ARBA" id="ARBA00022692"/>
    </source>
</evidence>
<dbReference type="CDD" id="cd06225">
    <property type="entry name" value="HAMP"/>
    <property type="match status" value="1"/>
</dbReference>
<dbReference type="Pfam" id="PF00512">
    <property type="entry name" value="HisKA"/>
    <property type="match status" value="1"/>
</dbReference>
<dbReference type="GO" id="GO:0005886">
    <property type="term" value="C:plasma membrane"/>
    <property type="evidence" value="ECO:0007669"/>
    <property type="project" value="UniProtKB-SubCell"/>
</dbReference>
<evidence type="ECO:0000259" key="17">
    <source>
        <dbReference type="PROSITE" id="PS50885"/>
    </source>
</evidence>
<dbReference type="SUPFAM" id="SSF47384">
    <property type="entry name" value="Homodimeric domain of signal transducing histidine kinase"/>
    <property type="match status" value="1"/>
</dbReference>
<dbReference type="InterPro" id="IPR003661">
    <property type="entry name" value="HisK_dim/P_dom"/>
</dbReference>
<dbReference type="Pfam" id="PF00989">
    <property type="entry name" value="PAS"/>
    <property type="match status" value="1"/>
</dbReference>
<name>A0A0L8V889_9BACT</name>
<dbReference type="InterPro" id="IPR036890">
    <property type="entry name" value="HATPase_C_sf"/>
</dbReference>
<dbReference type="SUPFAM" id="SSF55874">
    <property type="entry name" value="ATPase domain of HSP90 chaperone/DNA topoisomerase II/histidine kinase"/>
    <property type="match status" value="1"/>
</dbReference>
<dbReference type="GO" id="GO:0030295">
    <property type="term" value="F:protein kinase activator activity"/>
    <property type="evidence" value="ECO:0007669"/>
    <property type="project" value="TreeGrafter"/>
</dbReference>
<dbReference type="PROSITE" id="PS50109">
    <property type="entry name" value="HIS_KIN"/>
    <property type="match status" value="1"/>
</dbReference>
<dbReference type="RefSeq" id="WP_053183835.1">
    <property type="nucleotide sequence ID" value="NZ_LGIA01000156.1"/>
</dbReference>
<dbReference type="GO" id="GO:0007234">
    <property type="term" value="P:osmosensory signaling via phosphorelay pathway"/>
    <property type="evidence" value="ECO:0007669"/>
    <property type="project" value="TreeGrafter"/>
</dbReference>
<dbReference type="InterPro" id="IPR000014">
    <property type="entry name" value="PAS"/>
</dbReference>
<dbReference type="GO" id="GO:0005524">
    <property type="term" value="F:ATP binding"/>
    <property type="evidence" value="ECO:0007669"/>
    <property type="project" value="UniProtKB-KW"/>
</dbReference>
<keyword evidence="7 18" id="KW-0808">Transferase</keyword>
<dbReference type="STRING" id="1409788.NC99_25230"/>
<dbReference type="OrthoDB" id="9813151at2"/>
<dbReference type="InterPro" id="IPR036097">
    <property type="entry name" value="HisK_dim/P_sf"/>
</dbReference>
<evidence type="ECO:0000256" key="15">
    <source>
        <dbReference type="SAM" id="Phobius"/>
    </source>
</evidence>
<organism evidence="18 19">
    <name type="scientific">Sunxiuqinia dokdonensis</name>
    <dbReference type="NCBI Taxonomy" id="1409788"/>
    <lineage>
        <taxon>Bacteria</taxon>
        <taxon>Pseudomonadati</taxon>
        <taxon>Bacteroidota</taxon>
        <taxon>Bacteroidia</taxon>
        <taxon>Marinilabiliales</taxon>
        <taxon>Prolixibacteraceae</taxon>
        <taxon>Sunxiuqinia</taxon>
    </lineage>
</organism>
<proteinExistence type="predicted"/>
<dbReference type="SMART" id="SM00387">
    <property type="entry name" value="HATPase_c"/>
    <property type="match status" value="1"/>
</dbReference>
<evidence type="ECO:0000256" key="12">
    <source>
        <dbReference type="ARBA" id="ARBA00022989"/>
    </source>
</evidence>
<dbReference type="InterPro" id="IPR005467">
    <property type="entry name" value="His_kinase_dom"/>
</dbReference>
<protein>
    <recommendedName>
        <fullName evidence="4">histidine kinase</fullName>
        <ecNumber evidence="4">2.7.13.3</ecNumber>
    </recommendedName>
</protein>
<dbReference type="Gene3D" id="6.10.340.10">
    <property type="match status" value="1"/>
</dbReference>
<dbReference type="PRINTS" id="PR00344">
    <property type="entry name" value="BCTRLSENSOR"/>
</dbReference>
<evidence type="ECO:0000256" key="9">
    <source>
        <dbReference type="ARBA" id="ARBA00022741"/>
    </source>
</evidence>
<dbReference type="PROSITE" id="PS50885">
    <property type="entry name" value="HAMP"/>
    <property type="match status" value="1"/>
</dbReference>
<dbReference type="CDD" id="cd00075">
    <property type="entry name" value="HATPase"/>
    <property type="match status" value="1"/>
</dbReference>
<sequence length="621" mass="70708">MIRVSLKNRLSIGFGLLLLLVLLLWLTGAYFIYNLSNRSSAMLKENYQTVESTKFLIQALDDIENKHSYELFGEGYHLNDSLYQFNLAVFTDNLEAVKNNITEAGEADLIRELDASFQSYMGVYDSLEKKDTVTTAGFHQLVAAYMLTRNNIVALWDLNMQAISHKNSQVKNTAHQAFLMMSLIGTICFIIAALFFFQYPRYISKPIIQLTKGIQEIANRNYEQRLQFKSHDELGELAQAFNLMAARLHEYEHSNLSQLLFEKKRIDTIINNMKDGIIGLDNANQIIFSNTIACEILRTDASQLIGQQATELERKNDLFSLIFKSACEDVTPAEKEFHPIKLQPDGKPVYYNQEIIDVVLTKTGEELPVNVGRVIIMKNITHFLEQDEAKTNFIATISHELKTPISSLRLNLKLLDDSRIGSLNEEQKELIQALKEETHKISSITSELLDLAQVETGNISLDFKAVPPSEIIRYVTKPATNHAKDKHAQIRFKLAEPLPEMYCDSEKTAWVLLNLINNAIQYSPEQSQVHIEVKQVNNSVQFMVRDFGPGIEEKYQQQIFEKFFRVPGSGQKGTGLGLAISKEFITKQFGDIWVESSAGEGSSFFFHLPLYKRRIGSQYQV</sequence>
<evidence type="ECO:0000256" key="7">
    <source>
        <dbReference type="ARBA" id="ARBA00022679"/>
    </source>
</evidence>
<evidence type="ECO:0000256" key="11">
    <source>
        <dbReference type="ARBA" id="ARBA00022840"/>
    </source>
</evidence>
<feature type="transmembrane region" description="Helical" evidence="15">
    <location>
        <begin position="177"/>
        <end position="197"/>
    </location>
</feature>
<keyword evidence="6" id="KW-0597">Phosphoprotein</keyword>
<evidence type="ECO:0000256" key="1">
    <source>
        <dbReference type="ARBA" id="ARBA00000085"/>
    </source>
</evidence>
<dbReference type="EC" id="2.7.13.3" evidence="4"/>
<dbReference type="PANTHER" id="PTHR42878:SF7">
    <property type="entry name" value="SENSOR HISTIDINE KINASE GLRK"/>
    <property type="match status" value="1"/>
</dbReference>
<dbReference type="Gene3D" id="3.30.450.20">
    <property type="entry name" value="PAS domain"/>
    <property type="match status" value="1"/>
</dbReference>
<keyword evidence="19" id="KW-1185">Reference proteome</keyword>
<dbReference type="PANTHER" id="PTHR42878">
    <property type="entry name" value="TWO-COMPONENT HISTIDINE KINASE"/>
    <property type="match status" value="1"/>
</dbReference>
<keyword evidence="12 15" id="KW-1133">Transmembrane helix</keyword>
<keyword evidence="8 15" id="KW-0812">Transmembrane</keyword>
<evidence type="ECO:0000256" key="6">
    <source>
        <dbReference type="ARBA" id="ARBA00022553"/>
    </source>
</evidence>
<dbReference type="Pfam" id="PF02518">
    <property type="entry name" value="HATPase_c"/>
    <property type="match status" value="1"/>
</dbReference>
<dbReference type="InterPro" id="IPR050351">
    <property type="entry name" value="BphY/WalK/GraS-like"/>
</dbReference>
<reference evidence="19" key="1">
    <citation type="submission" date="2015-07" db="EMBL/GenBank/DDBJ databases">
        <title>Genome sequencing of Sunxiuqinia dokdonensis strain SK.</title>
        <authorList>
            <person name="Ahn S."/>
            <person name="Kim B.-C."/>
        </authorList>
    </citation>
    <scope>NUCLEOTIDE SEQUENCE [LARGE SCALE GENOMIC DNA]</scope>
    <source>
        <strain evidence="19">SK</strain>
    </source>
</reference>
<dbReference type="FunFam" id="3.30.565.10:FF:000023">
    <property type="entry name" value="PAS domain-containing sensor histidine kinase"/>
    <property type="match status" value="1"/>
</dbReference>
<comment type="caution">
    <text evidence="18">The sequence shown here is derived from an EMBL/GenBank/DDBJ whole genome shotgun (WGS) entry which is preliminary data.</text>
</comment>
<dbReference type="SMART" id="SM00091">
    <property type="entry name" value="PAS"/>
    <property type="match status" value="1"/>
</dbReference>
<dbReference type="GO" id="GO:0006355">
    <property type="term" value="P:regulation of DNA-templated transcription"/>
    <property type="evidence" value="ECO:0007669"/>
    <property type="project" value="InterPro"/>
</dbReference>
<dbReference type="AlphaFoldDB" id="A0A0L8V889"/>
<dbReference type="InterPro" id="IPR003594">
    <property type="entry name" value="HATPase_dom"/>
</dbReference>
<dbReference type="SUPFAM" id="SSF55785">
    <property type="entry name" value="PYP-like sensor domain (PAS domain)"/>
    <property type="match status" value="1"/>
</dbReference>
<dbReference type="SMART" id="SM00304">
    <property type="entry name" value="HAMP"/>
    <property type="match status" value="1"/>
</dbReference>
<comment type="catalytic activity">
    <reaction evidence="1">
        <text>ATP + protein L-histidine = ADP + protein N-phospho-L-histidine.</text>
        <dbReference type="EC" id="2.7.13.3"/>
    </reaction>
</comment>
<evidence type="ECO:0000256" key="2">
    <source>
        <dbReference type="ARBA" id="ARBA00004141"/>
    </source>
</evidence>
<dbReference type="Proteomes" id="UP000036958">
    <property type="component" value="Unassembled WGS sequence"/>
</dbReference>
<accession>A0A0L8V889</accession>
<keyword evidence="13" id="KW-0902">Two-component regulatory system</keyword>
<keyword evidence="10 18" id="KW-0418">Kinase</keyword>
<evidence type="ECO:0000256" key="5">
    <source>
        <dbReference type="ARBA" id="ARBA00022475"/>
    </source>
</evidence>
<dbReference type="SUPFAM" id="SSF158472">
    <property type="entry name" value="HAMP domain-like"/>
    <property type="match status" value="1"/>
</dbReference>
<keyword evidence="14 15" id="KW-0472">Membrane</keyword>
<evidence type="ECO:0000256" key="4">
    <source>
        <dbReference type="ARBA" id="ARBA00012438"/>
    </source>
</evidence>
<feature type="domain" description="Histidine kinase" evidence="16">
    <location>
        <begin position="396"/>
        <end position="612"/>
    </location>
</feature>
<evidence type="ECO:0000259" key="16">
    <source>
        <dbReference type="PROSITE" id="PS50109"/>
    </source>
</evidence>
<dbReference type="CDD" id="cd00082">
    <property type="entry name" value="HisKA"/>
    <property type="match status" value="1"/>
</dbReference>
<dbReference type="Gene3D" id="1.10.287.130">
    <property type="match status" value="1"/>
</dbReference>
<dbReference type="Gene3D" id="3.30.565.10">
    <property type="entry name" value="Histidine kinase-like ATPase, C-terminal domain"/>
    <property type="match status" value="1"/>
</dbReference>
<evidence type="ECO:0000313" key="19">
    <source>
        <dbReference type="Proteomes" id="UP000036958"/>
    </source>
</evidence>
<dbReference type="GO" id="GO:0000155">
    <property type="term" value="F:phosphorelay sensor kinase activity"/>
    <property type="evidence" value="ECO:0007669"/>
    <property type="project" value="InterPro"/>
</dbReference>
<dbReference type="InterPro" id="IPR035965">
    <property type="entry name" value="PAS-like_dom_sf"/>
</dbReference>